<gene>
    <name evidence="1" type="ORF">DL762_009230</name>
</gene>
<evidence type="ECO:0008006" key="3">
    <source>
        <dbReference type="Google" id="ProtNLM"/>
    </source>
</evidence>
<sequence>MEALRTPISFGSSSAELLAELVGQSREPSTDAQLEFDIYDGPQSWDWDNMPAPEQILPSRAEPMSAMATDHPNAKNMPSSPTNSHRKASSIEAFLTAQIILGRVIGYPKMLVEGGKLPPFIHPYCVLDGKPNCVIDGIHQCLPKQLANCASLVRMFYGRNSGNSSFVWNSIYGELQRLDEESQGYDQEALLAGTQAMAIYTLLQASDSESMRPNDVVSMIRKLVDMVKKLHLSRRSMALLFIIELLFEVFLGDQSCVEGGNFKDVPVPSSRDLWDPDMKENWTSRLQRYLAGRKPDRVLTLGDIRAATCGVDPSQQGMEKDAALVRDVARWCENLDEFGTLLWMAVSLDRWSRV</sequence>
<evidence type="ECO:0000313" key="1">
    <source>
        <dbReference type="EMBL" id="RYO77493.1"/>
    </source>
</evidence>
<accession>A0ABY0GY25</accession>
<protein>
    <recommendedName>
        <fullName evidence="3">Transcription factor domain-containing protein</fullName>
    </recommendedName>
</protein>
<reference evidence="1 2" key="1">
    <citation type="submission" date="2018-06" db="EMBL/GenBank/DDBJ databases">
        <title>Complete Genomes of Monosporascus.</title>
        <authorList>
            <person name="Robinson A.J."/>
            <person name="Natvig D.O."/>
        </authorList>
    </citation>
    <scope>NUCLEOTIDE SEQUENCE [LARGE SCALE GENOMIC DNA]</scope>
    <source>
        <strain evidence="1 2">CBS 609.92</strain>
    </source>
</reference>
<evidence type="ECO:0000313" key="2">
    <source>
        <dbReference type="Proteomes" id="UP000294003"/>
    </source>
</evidence>
<dbReference type="EMBL" id="QJNS01000457">
    <property type="protein sequence ID" value="RYO77493.1"/>
    <property type="molecule type" value="Genomic_DNA"/>
</dbReference>
<name>A0ABY0GY25_9PEZI</name>
<proteinExistence type="predicted"/>
<comment type="caution">
    <text evidence="1">The sequence shown here is derived from an EMBL/GenBank/DDBJ whole genome shotgun (WGS) entry which is preliminary data.</text>
</comment>
<dbReference type="Proteomes" id="UP000294003">
    <property type="component" value="Unassembled WGS sequence"/>
</dbReference>
<keyword evidence="2" id="KW-1185">Reference proteome</keyword>
<organism evidence="1 2">
    <name type="scientific">Monosporascus cannonballus</name>
    <dbReference type="NCBI Taxonomy" id="155416"/>
    <lineage>
        <taxon>Eukaryota</taxon>
        <taxon>Fungi</taxon>
        <taxon>Dikarya</taxon>
        <taxon>Ascomycota</taxon>
        <taxon>Pezizomycotina</taxon>
        <taxon>Sordariomycetes</taxon>
        <taxon>Xylariomycetidae</taxon>
        <taxon>Xylariales</taxon>
        <taxon>Xylariales incertae sedis</taxon>
        <taxon>Monosporascus</taxon>
    </lineage>
</organism>